<dbReference type="GO" id="GO:0003677">
    <property type="term" value="F:DNA binding"/>
    <property type="evidence" value="ECO:0007669"/>
    <property type="project" value="UniProtKB-KW"/>
</dbReference>
<dbReference type="Pfam" id="PF03965">
    <property type="entry name" value="Penicillinase_R"/>
    <property type="match status" value="1"/>
</dbReference>
<dbReference type="RefSeq" id="WP_046191274.1">
    <property type="nucleotide sequence ID" value="NZ_JACKUJ010000039.1"/>
</dbReference>
<dbReference type="InterPro" id="IPR005650">
    <property type="entry name" value="BlaI_family"/>
</dbReference>
<dbReference type="STRING" id="342002.BST15_20555"/>
<dbReference type="EMBL" id="LASW01000147">
    <property type="protein sequence ID" value="KKB97348.1"/>
    <property type="molecule type" value="Genomic_DNA"/>
</dbReference>
<reference evidence="7" key="1">
    <citation type="submission" date="2015-04" db="EMBL/GenBank/DDBJ databases">
        <title>Genome sequence of Mycobacterium arupense GUC1.</title>
        <authorList>
            <person name="Greninger A.L."/>
            <person name="Cunningham G."/>
            <person name="Chiu C.Y."/>
            <person name="Miller S."/>
        </authorList>
    </citation>
    <scope>NUCLEOTIDE SEQUENCE [LARGE SCALE GENOMIC DNA]</scope>
    <source>
        <strain evidence="7">GUC1</strain>
    </source>
</reference>
<gene>
    <name evidence="6" type="ORF">BST15_20555</name>
    <name evidence="5" type="ORF">WR43_19550</name>
</gene>
<comment type="similarity">
    <text evidence="1">Belongs to the BlaI transcriptional regulatory family.</text>
</comment>
<evidence type="ECO:0000256" key="3">
    <source>
        <dbReference type="ARBA" id="ARBA00023125"/>
    </source>
</evidence>
<dbReference type="EMBL" id="MVHH01000097">
    <property type="protein sequence ID" value="OQZ90709.1"/>
    <property type="molecule type" value="Genomic_DNA"/>
</dbReference>
<reference evidence="6 8" key="3">
    <citation type="submission" date="2016-12" db="EMBL/GenBank/DDBJ databases">
        <title>The new phylogeny of genus Mycobacterium.</title>
        <authorList>
            <person name="Tortoli E."/>
            <person name="Trovato A."/>
            <person name="Cirillo D.M."/>
        </authorList>
    </citation>
    <scope>NUCLEOTIDE SEQUENCE [LARGE SCALE GENOMIC DNA]</scope>
    <source>
        <strain evidence="6 8">DSM 44942</strain>
    </source>
</reference>
<comment type="caution">
    <text evidence="5">The sequence shown here is derived from an EMBL/GenBank/DDBJ whole genome shotgun (WGS) entry which is preliminary data.</text>
</comment>
<evidence type="ECO:0000256" key="2">
    <source>
        <dbReference type="ARBA" id="ARBA00023015"/>
    </source>
</evidence>
<proteinExistence type="inferred from homology"/>
<keyword evidence="8" id="KW-1185">Reference proteome</keyword>
<dbReference type="OrthoDB" id="9813987at2"/>
<keyword evidence="2" id="KW-0805">Transcription regulation</keyword>
<organism evidence="5 7">
    <name type="scientific">Mycolicibacter arupensis</name>
    <dbReference type="NCBI Taxonomy" id="342002"/>
    <lineage>
        <taxon>Bacteria</taxon>
        <taxon>Bacillati</taxon>
        <taxon>Actinomycetota</taxon>
        <taxon>Actinomycetes</taxon>
        <taxon>Mycobacteriales</taxon>
        <taxon>Mycobacteriaceae</taxon>
        <taxon>Mycolicibacter</taxon>
    </lineage>
</organism>
<keyword evidence="3" id="KW-0238">DNA-binding</keyword>
<dbReference type="Gene3D" id="1.10.10.10">
    <property type="entry name" value="Winged helix-like DNA-binding domain superfamily/Winged helix DNA-binding domain"/>
    <property type="match status" value="1"/>
</dbReference>
<dbReference type="GO" id="GO:0045892">
    <property type="term" value="P:negative regulation of DNA-templated transcription"/>
    <property type="evidence" value="ECO:0007669"/>
    <property type="project" value="InterPro"/>
</dbReference>
<dbReference type="AlphaFoldDB" id="A0A0F5MRA4"/>
<dbReference type="SUPFAM" id="SSF46785">
    <property type="entry name" value="Winged helix' DNA-binding domain"/>
    <property type="match status" value="1"/>
</dbReference>
<sequence>MRAAREFGALEAVIMDRLWACDGATSVRQVFEELQATRAIAYTTVMSTMDNLHSKGWLERDRDGRAFRYWPVLSREEHSARLMRQALAGAAHNPDVVFAHFVQEMTADESAALRKVLDQTSRGRSR</sequence>
<reference evidence="5" key="2">
    <citation type="submission" date="2015-04" db="EMBL/GenBank/DDBJ databases">
        <title>Genome sequence of Mycobacterium arupense strain GUC1.</title>
        <authorList>
            <person name="Greninger A.L."/>
            <person name="Cunningham G."/>
            <person name="Chiu C.Y."/>
            <person name="Miller S."/>
        </authorList>
    </citation>
    <scope>NUCLEOTIDE SEQUENCE</scope>
    <source>
        <strain evidence="5">GUC1</strain>
    </source>
</reference>
<evidence type="ECO:0000313" key="5">
    <source>
        <dbReference type="EMBL" id="KKB97348.1"/>
    </source>
</evidence>
<evidence type="ECO:0000313" key="8">
    <source>
        <dbReference type="Proteomes" id="UP000192327"/>
    </source>
</evidence>
<dbReference type="PATRIC" id="fig|342002.3.peg.2982"/>
<dbReference type="Proteomes" id="UP000034416">
    <property type="component" value="Unassembled WGS sequence"/>
</dbReference>
<dbReference type="InterPro" id="IPR036388">
    <property type="entry name" value="WH-like_DNA-bd_sf"/>
</dbReference>
<evidence type="ECO:0000256" key="1">
    <source>
        <dbReference type="ARBA" id="ARBA00011046"/>
    </source>
</evidence>
<dbReference type="Gene3D" id="6.10.140.850">
    <property type="match status" value="1"/>
</dbReference>
<protein>
    <submittedName>
        <fullName evidence="5">CopY family transcriptional regulator</fullName>
    </submittedName>
</protein>
<keyword evidence="4" id="KW-0804">Transcription</keyword>
<accession>A0A0F5MRA4</accession>
<evidence type="ECO:0000256" key="4">
    <source>
        <dbReference type="ARBA" id="ARBA00023163"/>
    </source>
</evidence>
<dbReference type="InterPro" id="IPR036390">
    <property type="entry name" value="WH_DNA-bd_sf"/>
</dbReference>
<evidence type="ECO:0000313" key="7">
    <source>
        <dbReference type="Proteomes" id="UP000034416"/>
    </source>
</evidence>
<evidence type="ECO:0000313" key="6">
    <source>
        <dbReference type="EMBL" id="OQZ90709.1"/>
    </source>
</evidence>
<dbReference type="Proteomes" id="UP000192327">
    <property type="component" value="Unassembled WGS sequence"/>
</dbReference>
<name>A0A0F5MRA4_9MYCO</name>